<feature type="chain" id="PRO_5043048320" evidence="1">
    <location>
        <begin position="17"/>
        <end position="93"/>
    </location>
</feature>
<evidence type="ECO:0000313" key="3">
    <source>
        <dbReference type="Proteomes" id="UP001302602"/>
    </source>
</evidence>
<dbReference type="EMBL" id="MU853246">
    <property type="protein sequence ID" value="KAK4119598.1"/>
    <property type="molecule type" value="Genomic_DNA"/>
</dbReference>
<evidence type="ECO:0000256" key="1">
    <source>
        <dbReference type="SAM" id="SignalP"/>
    </source>
</evidence>
<protein>
    <submittedName>
        <fullName evidence="2">Uncharacterized protein</fullName>
    </submittedName>
</protein>
<dbReference type="AlphaFoldDB" id="A0AAN6TS36"/>
<proteinExistence type="predicted"/>
<gene>
    <name evidence="2" type="ORF">N657DRAFT_684241</name>
</gene>
<dbReference type="Proteomes" id="UP001302602">
    <property type="component" value="Unassembled WGS sequence"/>
</dbReference>
<name>A0AAN6TS36_9PEZI</name>
<accession>A0AAN6TS36</accession>
<reference evidence="2" key="2">
    <citation type="submission" date="2023-05" db="EMBL/GenBank/DDBJ databases">
        <authorList>
            <consortium name="Lawrence Berkeley National Laboratory"/>
            <person name="Steindorff A."/>
            <person name="Hensen N."/>
            <person name="Bonometti L."/>
            <person name="Westerberg I."/>
            <person name="Brannstrom I.O."/>
            <person name="Guillou S."/>
            <person name="Cros-Aarteil S."/>
            <person name="Calhoun S."/>
            <person name="Haridas S."/>
            <person name="Kuo A."/>
            <person name="Mondo S."/>
            <person name="Pangilinan J."/>
            <person name="Riley R."/>
            <person name="Labutti K."/>
            <person name="Andreopoulos B."/>
            <person name="Lipzen A."/>
            <person name="Chen C."/>
            <person name="Yanf M."/>
            <person name="Daum C."/>
            <person name="Ng V."/>
            <person name="Clum A."/>
            <person name="Ohm R."/>
            <person name="Martin F."/>
            <person name="Silar P."/>
            <person name="Natvig D."/>
            <person name="Lalanne C."/>
            <person name="Gautier V."/>
            <person name="Ament-Velasquez S.L."/>
            <person name="Kruys A."/>
            <person name="Hutchinson M.I."/>
            <person name="Powell A.J."/>
            <person name="Barry K."/>
            <person name="Miller A.N."/>
            <person name="Grigoriev I.V."/>
            <person name="Debuchy R."/>
            <person name="Gladieux P."/>
            <person name="Thoren M.H."/>
            <person name="Johannesson H."/>
        </authorList>
    </citation>
    <scope>NUCLEOTIDE SEQUENCE</scope>
    <source>
        <strain evidence="2">CBS 731.68</strain>
    </source>
</reference>
<dbReference type="GeneID" id="87833422"/>
<keyword evidence="1" id="KW-0732">Signal</keyword>
<evidence type="ECO:0000313" key="2">
    <source>
        <dbReference type="EMBL" id="KAK4119598.1"/>
    </source>
</evidence>
<sequence length="93" mass="10051">MKFFIATLLLAPLALALDGPLPEKEVTENSVPVGLANSDVLQADSLSAAAACPVRSPYLCPYGFCCPYSPCCRRECCAPDADFCYDGRCYKYV</sequence>
<keyword evidence="3" id="KW-1185">Reference proteome</keyword>
<feature type="signal peptide" evidence="1">
    <location>
        <begin position="1"/>
        <end position="16"/>
    </location>
</feature>
<comment type="caution">
    <text evidence="2">The sequence shown here is derived from an EMBL/GenBank/DDBJ whole genome shotgun (WGS) entry which is preliminary data.</text>
</comment>
<dbReference type="RefSeq" id="XP_062643371.1">
    <property type="nucleotide sequence ID" value="XM_062796654.1"/>
</dbReference>
<reference evidence="2" key="1">
    <citation type="journal article" date="2023" name="Mol. Phylogenet. Evol.">
        <title>Genome-scale phylogeny and comparative genomics of the fungal order Sordariales.</title>
        <authorList>
            <person name="Hensen N."/>
            <person name="Bonometti L."/>
            <person name="Westerberg I."/>
            <person name="Brannstrom I.O."/>
            <person name="Guillou S."/>
            <person name="Cros-Aarteil S."/>
            <person name="Calhoun S."/>
            <person name="Haridas S."/>
            <person name="Kuo A."/>
            <person name="Mondo S."/>
            <person name="Pangilinan J."/>
            <person name="Riley R."/>
            <person name="LaButti K."/>
            <person name="Andreopoulos B."/>
            <person name="Lipzen A."/>
            <person name="Chen C."/>
            <person name="Yan M."/>
            <person name="Daum C."/>
            <person name="Ng V."/>
            <person name="Clum A."/>
            <person name="Steindorff A."/>
            <person name="Ohm R.A."/>
            <person name="Martin F."/>
            <person name="Silar P."/>
            <person name="Natvig D.O."/>
            <person name="Lalanne C."/>
            <person name="Gautier V."/>
            <person name="Ament-Velasquez S.L."/>
            <person name="Kruys A."/>
            <person name="Hutchinson M.I."/>
            <person name="Powell A.J."/>
            <person name="Barry K."/>
            <person name="Miller A.N."/>
            <person name="Grigoriev I.V."/>
            <person name="Debuchy R."/>
            <person name="Gladieux P."/>
            <person name="Hiltunen Thoren M."/>
            <person name="Johannesson H."/>
        </authorList>
    </citation>
    <scope>NUCLEOTIDE SEQUENCE</scope>
    <source>
        <strain evidence="2">CBS 731.68</strain>
    </source>
</reference>
<organism evidence="2 3">
    <name type="scientific">Parathielavia appendiculata</name>
    <dbReference type="NCBI Taxonomy" id="2587402"/>
    <lineage>
        <taxon>Eukaryota</taxon>
        <taxon>Fungi</taxon>
        <taxon>Dikarya</taxon>
        <taxon>Ascomycota</taxon>
        <taxon>Pezizomycotina</taxon>
        <taxon>Sordariomycetes</taxon>
        <taxon>Sordariomycetidae</taxon>
        <taxon>Sordariales</taxon>
        <taxon>Chaetomiaceae</taxon>
        <taxon>Parathielavia</taxon>
    </lineage>
</organism>